<dbReference type="PROSITE" id="PS51375">
    <property type="entry name" value="PPR"/>
    <property type="match status" value="4"/>
</dbReference>
<reference evidence="3 4" key="1">
    <citation type="submission" date="2021-02" db="EMBL/GenBank/DDBJ databases">
        <title>Plant Genome Project.</title>
        <authorList>
            <person name="Zhang R.-G."/>
        </authorList>
    </citation>
    <scope>NUCLEOTIDE SEQUENCE [LARGE SCALE GENOMIC DNA]</scope>
    <source>
        <tissue evidence="3">Leaves</tissue>
    </source>
</reference>
<dbReference type="NCBIfam" id="TIGR00756">
    <property type="entry name" value="PPR"/>
    <property type="match status" value="1"/>
</dbReference>
<organism evidence="3 4">
    <name type="scientific">Xanthoceras sorbifolium</name>
    <dbReference type="NCBI Taxonomy" id="99658"/>
    <lineage>
        <taxon>Eukaryota</taxon>
        <taxon>Viridiplantae</taxon>
        <taxon>Streptophyta</taxon>
        <taxon>Embryophyta</taxon>
        <taxon>Tracheophyta</taxon>
        <taxon>Spermatophyta</taxon>
        <taxon>Magnoliopsida</taxon>
        <taxon>eudicotyledons</taxon>
        <taxon>Gunneridae</taxon>
        <taxon>Pentapetalae</taxon>
        <taxon>rosids</taxon>
        <taxon>malvids</taxon>
        <taxon>Sapindales</taxon>
        <taxon>Sapindaceae</taxon>
        <taxon>Xanthoceroideae</taxon>
        <taxon>Xanthoceras</taxon>
    </lineage>
</organism>
<dbReference type="Gene3D" id="1.25.40.10">
    <property type="entry name" value="Tetratricopeptide repeat domain"/>
    <property type="match status" value="3"/>
</dbReference>
<name>A0ABQ8I9Q1_9ROSI</name>
<evidence type="ECO:0000313" key="4">
    <source>
        <dbReference type="Proteomes" id="UP000827721"/>
    </source>
</evidence>
<dbReference type="PANTHER" id="PTHR47493">
    <property type="entry name" value="OS08G0520200 PROTEIN"/>
    <property type="match status" value="1"/>
</dbReference>
<dbReference type="InterPro" id="IPR002885">
    <property type="entry name" value="PPR_rpt"/>
</dbReference>
<keyword evidence="4" id="KW-1185">Reference proteome</keyword>
<gene>
    <name evidence="3" type="ORF">JRO89_XS03G0130000</name>
</gene>
<evidence type="ECO:0008006" key="5">
    <source>
        <dbReference type="Google" id="ProtNLM"/>
    </source>
</evidence>
<evidence type="ECO:0000256" key="1">
    <source>
        <dbReference type="ARBA" id="ARBA00022737"/>
    </source>
</evidence>
<dbReference type="InterPro" id="IPR011990">
    <property type="entry name" value="TPR-like_helical_dom_sf"/>
</dbReference>
<keyword evidence="1" id="KW-0677">Repeat</keyword>
<evidence type="ECO:0000313" key="3">
    <source>
        <dbReference type="EMBL" id="KAH7573366.1"/>
    </source>
</evidence>
<dbReference type="Pfam" id="PF01535">
    <property type="entry name" value="PPR"/>
    <property type="match status" value="2"/>
</dbReference>
<feature type="repeat" description="PPR" evidence="2">
    <location>
        <begin position="173"/>
        <end position="207"/>
    </location>
</feature>
<feature type="repeat" description="PPR" evidence="2">
    <location>
        <begin position="243"/>
        <end position="277"/>
    </location>
</feature>
<feature type="repeat" description="PPR" evidence="2">
    <location>
        <begin position="208"/>
        <end position="242"/>
    </location>
</feature>
<comment type="caution">
    <text evidence="3">The sequence shown here is derived from an EMBL/GenBank/DDBJ whole genome shotgun (WGS) entry which is preliminary data.</text>
</comment>
<sequence length="506" mass="58830">MENVMCLNNIHCKLKLNWRFNNNSIINDHVFSSKTLITKPITFSSLSSLQHPSVPPLHSPSKHTTLLVETYHEHNTLRDLIRRLEEEDSCPLNILQHDGDWTKDHFWAVIKFLKNASRSTQILPVFDMWKNIEKSRINEFNYEKIIVVLGEEGLMEVAVNALQEMKGHGLRPSLQIYNSIIHCNSRNRNFDDALFFLAEMKEINLAPQTDTYTGLIRAYGKHKMYDEIGMCLKKMKLDGCSPDHITYNLLIREFAHGGLLKRMERVYKIMLSKRMHLQSSTLTAMLEVYMKFGLLEKMEKCYKRLLNSRYPLKEDLVRKLAGVYIENYMFSRLDDLGDDLASRTGRTELVWCLRLLSHACLLSRRGMDSVIREMEESKVSWNVSVANIVLLAYLKMKDFKQLRVLLSELPIHRVRPDIVTVGVVFDASRFGFNETGALEMWKRIGILYESVKMNTDPLVLTAYGKGHFLRDCEEVFTSLGPYAGEKRRWTYQNLIDLVMKHNAKQP</sequence>
<dbReference type="Proteomes" id="UP000827721">
    <property type="component" value="Unassembled WGS sequence"/>
</dbReference>
<accession>A0ABQ8I9Q1</accession>
<evidence type="ECO:0000256" key="2">
    <source>
        <dbReference type="PROSITE-ProRule" id="PRU00708"/>
    </source>
</evidence>
<dbReference type="EMBL" id="JAFEMO010000003">
    <property type="protein sequence ID" value="KAH7573366.1"/>
    <property type="molecule type" value="Genomic_DNA"/>
</dbReference>
<dbReference type="Pfam" id="PF13041">
    <property type="entry name" value="PPR_2"/>
    <property type="match status" value="1"/>
</dbReference>
<feature type="repeat" description="PPR" evidence="2">
    <location>
        <begin position="138"/>
        <end position="172"/>
    </location>
</feature>
<proteinExistence type="predicted"/>
<dbReference type="PANTHER" id="PTHR47493:SF3">
    <property type="entry name" value="PENTACOTRIPEPTIDE-REPEAT REGION OF PRORP DOMAIN-CONTAINING PROTEIN"/>
    <property type="match status" value="1"/>
</dbReference>
<protein>
    <recommendedName>
        <fullName evidence="5">Pentatricopeptide repeat-containing protein</fullName>
    </recommendedName>
</protein>